<dbReference type="Proteomes" id="UP000482487">
    <property type="component" value="Unassembled WGS sequence"/>
</dbReference>
<sequence length="262" mass="27458">MPANTTPCAPLLDVSGATVRFGGIHALTEADFTIAKGSVTALIGPNGAGKTTMLNAITGMVPLAGGAITLDGTDIAGLPPQKRAAAGVVRTFQNLEVFTSMSVLENVMTGRHALTRYSITASLLRTPGFRRAERACRDAAMDCLEFVGLAEAADTPAGDLPYGKQRLLEMARALAAEPKLLLLDEPAAGLNSKETAQLGDLIRAVCDRRNVTVGLVEHDMELVMAVSDHITVLHFGRPLAAGTPDAIQANPDVIKAYLGEDD</sequence>
<keyword evidence="3 5" id="KW-0067">ATP-binding</keyword>
<evidence type="ECO:0000259" key="4">
    <source>
        <dbReference type="PROSITE" id="PS50893"/>
    </source>
</evidence>
<keyword evidence="2" id="KW-0547">Nucleotide-binding</keyword>
<dbReference type="GO" id="GO:0005886">
    <property type="term" value="C:plasma membrane"/>
    <property type="evidence" value="ECO:0007669"/>
    <property type="project" value="TreeGrafter"/>
</dbReference>
<dbReference type="PANTHER" id="PTHR45772">
    <property type="entry name" value="CONSERVED COMPONENT OF ABC TRANSPORTER FOR NATURAL AMINO ACIDS-RELATED"/>
    <property type="match status" value="1"/>
</dbReference>
<dbReference type="GO" id="GO:0015192">
    <property type="term" value="F:L-phenylalanine transmembrane transporter activity"/>
    <property type="evidence" value="ECO:0007669"/>
    <property type="project" value="TreeGrafter"/>
</dbReference>
<proteinExistence type="predicted"/>
<evidence type="ECO:0000313" key="6">
    <source>
        <dbReference type="Proteomes" id="UP000482487"/>
    </source>
</evidence>
<accession>A0A7C9MNL2</accession>
<name>A0A7C9MNL2_9BACT</name>
<dbReference type="GO" id="GO:0015188">
    <property type="term" value="F:L-isoleucine transmembrane transporter activity"/>
    <property type="evidence" value="ECO:0007669"/>
    <property type="project" value="TreeGrafter"/>
</dbReference>
<dbReference type="PROSITE" id="PS50893">
    <property type="entry name" value="ABC_TRANSPORTER_2"/>
    <property type="match status" value="1"/>
</dbReference>
<evidence type="ECO:0000313" key="5">
    <source>
        <dbReference type="EMBL" id="MYL82812.1"/>
    </source>
</evidence>
<comment type="caution">
    <text evidence="5">The sequence shown here is derived from an EMBL/GenBank/DDBJ whole genome shotgun (WGS) entry which is preliminary data.</text>
</comment>
<dbReference type="GO" id="GO:0016887">
    <property type="term" value="F:ATP hydrolysis activity"/>
    <property type="evidence" value="ECO:0007669"/>
    <property type="project" value="InterPro"/>
</dbReference>
<dbReference type="FunFam" id="3.40.50.300:FF:000421">
    <property type="entry name" value="Branched-chain amino acid ABC transporter ATP-binding protein"/>
    <property type="match status" value="1"/>
</dbReference>
<dbReference type="GO" id="GO:1903805">
    <property type="term" value="P:L-valine import across plasma membrane"/>
    <property type="evidence" value="ECO:0007669"/>
    <property type="project" value="TreeGrafter"/>
</dbReference>
<dbReference type="AlphaFoldDB" id="A0A7C9MNL2"/>
<dbReference type="GO" id="GO:0042941">
    <property type="term" value="P:D-alanine transmembrane transport"/>
    <property type="evidence" value="ECO:0007669"/>
    <property type="project" value="TreeGrafter"/>
</dbReference>
<dbReference type="SMART" id="SM00382">
    <property type="entry name" value="AAA"/>
    <property type="match status" value="1"/>
</dbReference>
<dbReference type="RefSeq" id="WP_160959711.1">
    <property type="nucleotide sequence ID" value="NZ_WVUD01000008.1"/>
</dbReference>
<dbReference type="CDD" id="cd03219">
    <property type="entry name" value="ABC_Mj1267_LivG_branched"/>
    <property type="match status" value="1"/>
</dbReference>
<reference evidence="5 6" key="1">
    <citation type="submission" date="2020-01" db="EMBL/GenBank/DDBJ databases">
        <title>Genome sequence of Desulfovibrio aerotolerans DSM 16695(T).</title>
        <authorList>
            <person name="Karnachuk O."/>
            <person name="Avakyan M."/>
            <person name="Mardanov A."/>
            <person name="Kadnikov V."/>
            <person name="Ravin N."/>
        </authorList>
    </citation>
    <scope>NUCLEOTIDE SEQUENCE [LARGE SCALE GENOMIC DNA]</scope>
    <source>
        <strain evidence="5 6">DSM 16695</strain>
    </source>
</reference>
<keyword evidence="1" id="KW-0813">Transport</keyword>
<evidence type="ECO:0000256" key="3">
    <source>
        <dbReference type="ARBA" id="ARBA00022840"/>
    </source>
</evidence>
<dbReference type="Pfam" id="PF00005">
    <property type="entry name" value="ABC_tran"/>
    <property type="match status" value="1"/>
</dbReference>
<dbReference type="GO" id="GO:0005304">
    <property type="term" value="F:L-valine transmembrane transporter activity"/>
    <property type="evidence" value="ECO:0007669"/>
    <property type="project" value="TreeGrafter"/>
</dbReference>
<dbReference type="InterPro" id="IPR027417">
    <property type="entry name" value="P-loop_NTPase"/>
</dbReference>
<dbReference type="InterPro" id="IPR003593">
    <property type="entry name" value="AAA+_ATPase"/>
</dbReference>
<keyword evidence="6" id="KW-1185">Reference proteome</keyword>
<protein>
    <submittedName>
        <fullName evidence="5">ATP-binding cassette domain-containing protein</fullName>
    </submittedName>
</protein>
<dbReference type="Gene3D" id="3.40.50.300">
    <property type="entry name" value="P-loop containing nucleotide triphosphate hydrolases"/>
    <property type="match status" value="1"/>
</dbReference>
<dbReference type="InterPro" id="IPR051120">
    <property type="entry name" value="ABC_AA/LPS_Transport"/>
</dbReference>
<dbReference type="EMBL" id="WVUD01000008">
    <property type="protein sequence ID" value="MYL82812.1"/>
    <property type="molecule type" value="Genomic_DNA"/>
</dbReference>
<dbReference type="GO" id="GO:0005524">
    <property type="term" value="F:ATP binding"/>
    <property type="evidence" value="ECO:0007669"/>
    <property type="project" value="UniProtKB-KW"/>
</dbReference>
<organism evidence="5 6">
    <name type="scientific">Solidesulfovibrio aerotolerans</name>
    <dbReference type="NCBI Taxonomy" id="295255"/>
    <lineage>
        <taxon>Bacteria</taxon>
        <taxon>Pseudomonadati</taxon>
        <taxon>Thermodesulfobacteriota</taxon>
        <taxon>Desulfovibrionia</taxon>
        <taxon>Desulfovibrionales</taxon>
        <taxon>Desulfovibrionaceae</taxon>
        <taxon>Solidesulfovibrio</taxon>
    </lineage>
</organism>
<dbReference type="InterPro" id="IPR003439">
    <property type="entry name" value="ABC_transporter-like_ATP-bd"/>
</dbReference>
<evidence type="ECO:0000256" key="2">
    <source>
        <dbReference type="ARBA" id="ARBA00022741"/>
    </source>
</evidence>
<dbReference type="Pfam" id="PF12399">
    <property type="entry name" value="BCA_ABC_TP_C"/>
    <property type="match status" value="1"/>
</dbReference>
<evidence type="ECO:0000256" key="1">
    <source>
        <dbReference type="ARBA" id="ARBA00022448"/>
    </source>
</evidence>
<dbReference type="SUPFAM" id="SSF52540">
    <property type="entry name" value="P-loop containing nucleoside triphosphate hydrolases"/>
    <property type="match status" value="1"/>
</dbReference>
<feature type="domain" description="ABC transporter" evidence="4">
    <location>
        <begin position="9"/>
        <end position="260"/>
    </location>
</feature>
<dbReference type="PANTHER" id="PTHR45772:SF7">
    <property type="entry name" value="AMINO ACID ABC TRANSPORTER ATP-BINDING PROTEIN"/>
    <property type="match status" value="1"/>
</dbReference>
<dbReference type="InterPro" id="IPR032823">
    <property type="entry name" value="BCA_ABC_TP_C"/>
</dbReference>
<dbReference type="OrthoDB" id="9809450at2"/>
<dbReference type="GO" id="GO:0015808">
    <property type="term" value="P:L-alanine transport"/>
    <property type="evidence" value="ECO:0007669"/>
    <property type="project" value="TreeGrafter"/>
</dbReference>
<dbReference type="GO" id="GO:1903806">
    <property type="term" value="P:L-isoleucine import across plasma membrane"/>
    <property type="evidence" value="ECO:0007669"/>
    <property type="project" value="TreeGrafter"/>
</dbReference>
<gene>
    <name evidence="5" type="ORF">GTA51_06640</name>
</gene>